<reference evidence="1 2" key="1">
    <citation type="submission" date="2018-10" db="EMBL/GenBank/DDBJ databases">
        <authorList>
            <person name="Ekblom R."/>
            <person name="Jareborg N."/>
        </authorList>
    </citation>
    <scope>NUCLEOTIDE SEQUENCE [LARGE SCALE GENOMIC DNA]</scope>
    <source>
        <tissue evidence="1">Muscle</tissue>
    </source>
</reference>
<organism evidence="1 2">
    <name type="scientific">Gulo gulo</name>
    <name type="common">Wolverine</name>
    <name type="synonym">Gluton</name>
    <dbReference type="NCBI Taxonomy" id="48420"/>
    <lineage>
        <taxon>Eukaryota</taxon>
        <taxon>Metazoa</taxon>
        <taxon>Chordata</taxon>
        <taxon>Craniata</taxon>
        <taxon>Vertebrata</taxon>
        <taxon>Euteleostomi</taxon>
        <taxon>Mammalia</taxon>
        <taxon>Eutheria</taxon>
        <taxon>Laurasiatheria</taxon>
        <taxon>Carnivora</taxon>
        <taxon>Caniformia</taxon>
        <taxon>Musteloidea</taxon>
        <taxon>Mustelidae</taxon>
        <taxon>Guloninae</taxon>
        <taxon>Gulo</taxon>
    </lineage>
</organism>
<keyword evidence="2" id="KW-1185">Reference proteome</keyword>
<accession>A0A9X9LUM5</accession>
<dbReference type="EMBL" id="CYRY02019286">
    <property type="protein sequence ID" value="VCW96755.1"/>
    <property type="molecule type" value="Genomic_DNA"/>
</dbReference>
<proteinExistence type="predicted"/>
<gene>
    <name evidence="1" type="ORF">BN2614_LOCUS1</name>
</gene>
<dbReference type="AlphaFoldDB" id="A0A9X9LUM5"/>
<name>A0A9X9LUM5_GULGU</name>
<evidence type="ECO:0000313" key="2">
    <source>
        <dbReference type="Proteomes" id="UP000269945"/>
    </source>
</evidence>
<feature type="non-terminal residue" evidence="1">
    <location>
        <position position="1"/>
    </location>
</feature>
<dbReference type="Proteomes" id="UP000269945">
    <property type="component" value="Unassembled WGS sequence"/>
</dbReference>
<protein>
    <submittedName>
        <fullName evidence="1">Uncharacterized protein</fullName>
    </submittedName>
</protein>
<evidence type="ECO:0000313" key="1">
    <source>
        <dbReference type="EMBL" id="VCW96755.1"/>
    </source>
</evidence>
<comment type="caution">
    <text evidence="1">The sequence shown here is derived from an EMBL/GenBank/DDBJ whole genome shotgun (WGS) entry which is preliminary data.</text>
</comment>
<sequence>MILVNLPISSRHVVFLWYKNPAVQYGEENPRHCWSLSVSPANYQSSCSFYKYTKQVHDHCLEFSPGWNSVLVSFTLPLLKLL</sequence>